<dbReference type="OrthoDB" id="5824153at2759"/>
<accession>A0A0B1TKB7</accession>
<keyword evidence="2" id="KW-1185">Reference proteome</keyword>
<evidence type="ECO:0000313" key="1">
    <source>
        <dbReference type="EMBL" id="KHJ97654.1"/>
    </source>
</evidence>
<proteinExistence type="predicted"/>
<dbReference type="AlphaFoldDB" id="A0A0B1TKB7"/>
<name>A0A0B1TKB7_OESDE</name>
<protein>
    <submittedName>
        <fullName evidence="1">Uncharacterized protein</fullName>
    </submittedName>
</protein>
<dbReference type="EMBL" id="KN549418">
    <property type="protein sequence ID" value="KHJ97654.1"/>
    <property type="molecule type" value="Genomic_DNA"/>
</dbReference>
<dbReference type="Proteomes" id="UP000053660">
    <property type="component" value="Unassembled WGS sequence"/>
</dbReference>
<reference evidence="1 2" key="1">
    <citation type="submission" date="2014-03" db="EMBL/GenBank/DDBJ databases">
        <title>Draft genome of the hookworm Oesophagostomum dentatum.</title>
        <authorList>
            <person name="Mitreva M."/>
        </authorList>
    </citation>
    <scope>NUCLEOTIDE SEQUENCE [LARGE SCALE GENOMIC DNA]</scope>
    <source>
        <strain evidence="1 2">OD-Hann</strain>
    </source>
</reference>
<organism evidence="1 2">
    <name type="scientific">Oesophagostomum dentatum</name>
    <name type="common">Nodular worm</name>
    <dbReference type="NCBI Taxonomy" id="61180"/>
    <lineage>
        <taxon>Eukaryota</taxon>
        <taxon>Metazoa</taxon>
        <taxon>Ecdysozoa</taxon>
        <taxon>Nematoda</taxon>
        <taxon>Chromadorea</taxon>
        <taxon>Rhabditida</taxon>
        <taxon>Rhabditina</taxon>
        <taxon>Rhabditomorpha</taxon>
        <taxon>Strongyloidea</taxon>
        <taxon>Strongylidae</taxon>
        <taxon>Oesophagostomum</taxon>
    </lineage>
</organism>
<evidence type="ECO:0000313" key="2">
    <source>
        <dbReference type="Proteomes" id="UP000053660"/>
    </source>
</evidence>
<sequence length="80" mass="9175">MRLRMVGSAHTPLAQQCRIGDEFRRHNLKKGNNAKNPIVRGSPFWFVNAGEEEEMAEDDYPVDIEAIEKVMNNFGEIENL</sequence>
<gene>
    <name evidence="1" type="ORF">OESDEN_02360</name>
</gene>